<name>A0ABR5SH00_9BACT</name>
<keyword evidence="2" id="KW-1185">Reference proteome</keyword>
<evidence type="ECO:0000313" key="1">
    <source>
        <dbReference type="EMBL" id="KWT90964.1"/>
    </source>
</evidence>
<organism evidence="1 2">
    <name type="scientific">Candidatus Magnetominusculus xianensis</name>
    <dbReference type="NCBI Taxonomy" id="1748249"/>
    <lineage>
        <taxon>Bacteria</taxon>
        <taxon>Pseudomonadati</taxon>
        <taxon>Nitrospirota</taxon>
        <taxon>Nitrospiria</taxon>
        <taxon>Nitrospirales</taxon>
        <taxon>Nitrospiraceae</taxon>
        <taxon>Candidatus Magnetominusculus</taxon>
    </lineage>
</organism>
<evidence type="ECO:0000313" key="2">
    <source>
        <dbReference type="Proteomes" id="UP000060487"/>
    </source>
</evidence>
<protein>
    <submittedName>
        <fullName evidence="1">Uncharacterized protein</fullName>
    </submittedName>
</protein>
<accession>A0ABR5SH00</accession>
<sequence>MKLCDDCNSILVLAREYFTGNMYSCVNCKNRFFFPVVWFFAEEGVSRKRPVMVCREL</sequence>
<reference evidence="1 2" key="1">
    <citation type="submission" date="2015-11" db="EMBL/GenBank/DDBJ databases">
        <authorList>
            <person name="Lin W."/>
        </authorList>
    </citation>
    <scope>NUCLEOTIDE SEQUENCE [LARGE SCALE GENOMIC DNA]</scope>
    <source>
        <strain evidence="1 2">HCH-1</strain>
    </source>
</reference>
<comment type="caution">
    <text evidence="1">The sequence shown here is derived from an EMBL/GenBank/DDBJ whole genome shotgun (WGS) entry which is preliminary data.</text>
</comment>
<dbReference type="EMBL" id="LNQR01000034">
    <property type="protein sequence ID" value="KWT90964.1"/>
    <property type="molecule type" value="Genomic_DNA"/>
</dbReference>
<proteinExistence type="predicted"/>
<gene>
    <name evidence="1" type="ORF">ASN18_1048</name>
</gene>
<dbReference type="Proteomes" id="UP000060487">
    <property type="component" value="Unassembled WGS sequence"/>
</dbReference>